<keyword evidence="4" id="KW-1185">Reference proteome</keyword>
<protein>
    <submittedName>
        <fullName evidence="3">Glutamate synthase-related protein</fullName>
    </submittedName>
</protein>
<reference evidence="3 4" key="1">
    <citation type="journal article" date="2019" name="Int. J. Syst. Evol. Microbiol.">
        <title>The Global Catalogue of Microorganisms (GCM) 10K type strain sequencing project: providing services to taxonomists for standard genome sequencing and annotation.</title>
        <authorList>
            <consortium name="The Broad Institute Genomics Platform"/>
            <consortium name="The Broad Institute Genome Sequencing Center for Infectious Disease"/>
            <person name="Wu L."/>
            <person name="Ma J."/>
        </authorList>
    </citation>
    <scope>NUCLEOTIDE SEQUENCE [LARGE SCALE GENOMIC DNA]</scope>
    <source>
        <strain evidence="3 4">NBRC 111368</strain>
    </source>
</reference>
<feature type="non-terminal residue" evidence="3">
    <location>
        <position position="1"/>
    </location>
</feature>
<evidence type="ECO:0000313" key="4">
    <source>
        <dbReference type="Proteomes" id="UP001596328"/>
    </source>
</evidence>
<dbReference type="PANTHER" id="PTHR43100">
    <property type="entry name" value="GLUTAMATE SYNTHASE [NADPH] SMALL CHAIN"/>
    <property type="match status" value="1"/>
</dbReference>
<accession>A0ABD5S622</accession>
<proteinExistence type="inferred from homology"/>
<dbReference type="Proteomes" id="UP001596328">
    <property type="component" value="Unassembled WGS sequence"/>
</dbReference>
<dbReference type="InterPro" id="IPR051394">
    <property type="entry name" value="Glutamate_Synthase"/>
</dbReference>
<gene>
    <name evidence="3" type="ORF">ACFQE1_21765</name>
</gene>
<organism evidence="3 4">
    <name type="scientific">Halobium palmae</name>
    <dbReference type="NCBI Taxonomy" id="1776492"/>
    <lineage>
        <taxon>Archaea</taxon>
        <taxon>Methanobacteriati</taxon>
        <taxon>Methanobacteriota</taxon>
        <taxon>Stenosarchaea group</taxon>
        <taxon>Halobacteria</taxon>
        <taxon>Halobacteriales</taxon>
        <taxon>Haloferacaceae</taxon>
        <taxon>Halobium</taxon>
    </lineage>
</organism>
<name>A0ABD5S622_9EURY</name>
<comment type="similarity">
    <text evidence="1">Belongs to the glutamate synthase family.</text>
</comment>
<dbReference type="InterPro" id="IPR002932">
    <property type="entry name" value="Glu_synthdom"/>
</dbReference>
<evidence type="ECO:0000256" key="1">
    <source>
        <dbReference type="ARBA" id="ARBA00009716"/>
    </source>
</evidence>
<dbReference type="AlphaFoldDB" id="A0ABD5S622"/>
<dbReference type="SUPFAM" id="SSF51395">
    <property type="entry name" value="FMN-linked oxidoreductases"/>
    <property type="match status" value="1"/>
</dbReference>
<feature type="domain" description="Glutamate synthase" evidence="2">
    <location>
        <begin position="1"/>
        <end position="85"/>
    </location>
</feature>
<dbReference type="Gene3D" id="3.20.20.70">
    <property type="entry name" value="Aldolase class I"/>
    <property type="match status" value="1"/>
</dbReference>
<evidence type="ECO:0000313" key="3">
    <source>
        <dbReference type="EMBL" id="MFC6726956.1"/>
    </source>
</evidence>
<dbReference type="InterPro" id="IPR036485">
    <property type="entry name" value="Glu_synth_asu_C_sf"/>
</dbReference>
<dbReference type="InterPro" id="IPR013785">
    <property type="entry name" value="Aldolase_TIM"/>
</dbReference>
<dbReference type="EMBL" id="JBHSWU010001544">
    <property type="protein sequence ID" value="MFC6726956.1"/>
    <property type="molecule type" value="Genomic_DNA"/>
</dbReference>
<feature type="non-terminal residue" evidence="3">
    <location>
        <position position="176"/>
    </location>
</feature>
<dbReference type="PANTHER" id="PTHR43100:SF1">
    <property type="entry name" value="GLUTAMATE SYNTHASE [NADPH] SMALL CHAIN"/>
    <property type="match status" value="1"/>
</dbReference>
<dbReference type="Gene3D" id="2.160.20.60">
    <property type="entry name" value="Glutamate synthase, alpha subunit, C-terminal domain"/>
    <property type="match status" value="1"/>
</dbReference>
<evidence type="ECO:0000259" key="2">
    <source>
        <dbReference type="Pfam" id="PF01645"/>
    </source>
</evidence>
<sequence length="176" mass="19349">GGLKTGRDVAVAALLGAEEYIFGTASLVTSGCVMARQCHENTCPVGVATQDENLRERFPGQPDHVVNYMTFMAQELREIMADLGFRTLDEMIGRPSLLSQRETDHPKAKHLDLSAVVADPAGDQRRKTREQAHEDLDDQLDWALIEAAEDAIERGEPVHVDREISNVDRAVGALLS</sequence>
<comment type="caution">
    <text evidence="3">The sequence shown here is derived from an EMBL/GenBank/DDBJ whole genome shotgun (WGS) entry which is preliminary data.</text>
</comment>
<dbReference type="Pfam" id="PF01645">
    <property type="entry name" value="Glu_synthase"/>
    <property type="match status" value="1"/>
</dbReference>